<protein>
    <recommendedName>
        <fullName evidence="3">Lipoprotein</fullName>
    </recommendedName>
</protein>
<proteinExistence type="predicted"/>
<dbReference type="Proteomes" id="UP000478505">
    <property type="component" value="Unassembled WGS sequence"/>
</dbReference>
<dbReference type="RefSeq" id="WP_164005739.1">
    <property type="nucleotide sequence ID" value="NZ_JAAIKD010000011.1"/>
</dbReference>
<accession>A0A6B3RBY2</accession>
<evidence type="ECO:0000313" key="2">
    <source>
        <dbReference type="Proteomes" id="UP000478505"/>
    </source>
</evidence>
<name>A0A6B3RBY2_9FLAO</name>
<organism evidence="1 2">
    <name type="scientific">Psychroflexus aurantiacus</name>
    <dbReference type="NCBI Taxonomy" id="2709310"/>
    <lineage>
        <taxon>Bacteria</taxon>
        <taxon>Pseudomonadati</taxon>
        <taxon>Bacteroidota</taxon>
        <taxon>Flavobacteriia</taxon>
        <taxon>Flavobacteriales</taxon>
        <taxon>Flavobacteriaceae</taxon>
        <taxon>Psychroflexus</taxon>
    </lineage>
</organism>
<reference evidence="1 2" key="1">
    <citation type="submission" date="2020-02" db="EMBL/GenBank/DDBJ databases">
        <title>Flavobacteriaceae Psychroflexus bacterium YR1-1, complete genome.</title>
        <authorList>
            <person name="Li Y."/>
            <person name="Wu S."/>
        </authorList>
    </citation>
    <scope>NUCLEOTIDE SEQUENCE [LARGE SCALE GENOMIC DNA]</scope>
    <source>
        <strain evidence="1 2">YR1-1</strain>
    </source>
</reference>
<sequence>MKNTLYYILIFYSILSCISKQDKTWEELNKSNDHTKFIPYLLNNTNSSNFEKALDKYYFYKNEYIKNNMPPPIDCFSSCVTIEINRNGEIFFRDENVQIDTLKGRLMEFINNEKKLPDLPSKDIITDNQNIERKISRAIFEITYHESQIEKLKSILQVINNSLNEYSRYLSNSWFNKEFENLNSKNQKLIDSITKSKVRIRKAKDFELKVPPPPEINLDSF</sequence>
<gene>
    <name evidence="1" type="ORF">G3567_12945</name>
</gene>
<dbReference type="EMBL" id="JAAIKD010000011">
    <property type="protein sequence ID" value="NEV95044.1"/>
    <property type="molecule type" value="Genomic_DNA"/>
</dbReference>
<comment type="caution">
    <text evidence="1">The sequence shown here is derived from an EMBL/GenBank/DDBJ whole genome shotgun (WGS) entry which is preliminary data.</text>
</comment>
<evidence type="ECO:0008006" key="3">
    <source>
        <dbReference type="Google" id="ProtNLM"/>
    </source>
</evidence>
<keyword evidence="2" id="KW-1185">Reference proteome</keyword>
<evidence type="ECO:0000313" key="1">
    <source>
        <dbReference type="EMBL" id="NEV95044.1"/>
    </source>
</evidence>
<dbReference type="PROSITE" id="PS51257">
    <property type="entry name" value="PROKAR_LIPOPROTEIN"/>
    <property type="match status" value="1"/>
</dbReference>
<dbReference type="AlphaFoldDB" id="A0A6B3RBY2"/>